<comment type="caution">
    <text evidence="2">The sequence shown here is derived from an EMBL/GenBank/DDBJ whole genome shotgun (WGS) entry which is preliminary data.</text>
</comment>
<protein>
    <submittedName>
        <fullName evidence="2">Uncharacterized protein</fullName>
    </submittedName>
</protein>
<evidence type="ECO:0000313" key="2">
    <source>
        <dbReference type="EMBL" id="GBN17132.1"/>
    </source>
</evidence>
<dbReference type="AlphaFoldDB" id="A0A4Y2LRD2"/>
<name>A0A4Y2LRD2_ARAVE</name>
<feature type="region of interest" description="Disordered" evidence="1">
    <location>
        <begin position="1"/>
        <end position="40"/>
    </location>
</feature>
<dbReference type="Proteomes" id="UP000499080">
    <property type="component" value="Unassembled WGS sequence"/>
</dbReference>
<keyword evidence="3" id="KW-1185">Reference proteome</keyword>
<feature type="compositionally biased region" description="Acidic residues" evidence="1">
    <location>
        <begin position="105"/>
        <end position="114"/>
    </location>
</feature>
<feature type="region of interest" description="Disordered" evidence="1">
    <location>
        <begin position="95"/>
        <end position="114"/>
    </location>
</feature>
<evidence type="ECO:0000313" key="3">
    <source>
        <dbReference type="Proteomes" id="UP000499080"/>
    </source>
</evidence>
<gene>
    <name evidence="2" type="ORF">AVEN_248760_1</name>
</gene>
<dbReference type="OrthoDB" id="6425699at2759"/>
<proteinExistence type="predicted"/>
<organism evidence="2 3">
    <name type="scientific">Araneus ventricosus</name>
    <name type="common">Orbweaver spider</name>
    <name type="synonym">Epeira ventricosa</name>
    <dbReference type="NCBI Taxonomy" id="182803"/>
    <lineage>
        <taxon>Eukaryota</taxon>
        <taxon>Metazoa</taxon>
        <taxon>Ecdysozoa</taxon>
        <taxon>Arthropoda</taxon>
        <taxon>Chelicerata</taxon>
        <taxon>Arachnida</taxon>
        <taxon>Araneae</taxon>
        <taxon>Araneomorphae</taxon>
        <taxon>Entelegynae</taxon>
        <taxon>Araneoidea</taxon>
        <taxon>Araneidae</taxon>
        <taxon>Araneus</taxon>
    </lineage>
</organism>
<accession>A0A4Y2LRD2</accession>
<evidence type="ECO:0000256" key="1">
    <source>
        <dbReference type="SAM" id="MobiDB-lite"/>
    </source>
</evidence>
<feature type="compositionally biased region" description="Basic and acidic residues" evidence="1">
    <location>
        <begin position="95"/>
        <end position="104"/>
    </location>
</feature>
<feature type="compositionally biased region" description="Basic and acidic residues" evidence="1">
    <location>
        <begin position="10"/>
        <end position="22"/>
    </location>
</feature>
<dbReference type="EMBL" id="BGPR01006229">
    <property type="protein sequence ID" value="GBN17132.1"/>
    <property type="molecule type" value="Genomic_DNA"/>
</dbReference>
<sequence length="114" mass="12388">MGVIVSCRGKNPEEATADEERQSNNASPDPENAISPIQTTTEFIRPLENPYPPLPPVDEVEYGPGAAAAAANIPRPKTYAVVVSRLAGHRWLKLKLEPREKADENPVEETGAED</sequence>
<reference evidence="2 3" key="1">
    <citation type="journal article" date="2019" name="Sci. Rep.">
        <title>Orb-weaving spider Araneus ventricosus genome elucidates the spidroin gene catalogue.</title>
        <authorList>
            <person name="Kono N."/>
            <person name="Nakamura H."/>
            <person name="Ohtoshi R."/>
            <person name="Moran D.A.P."/>
            <person name="Shinohara A."/>
            <person name="Yoshida Y."/>
            <person name="Fujiwara M."/>
            <person name="Mori M."/>
            <person name="Tomita M."/>
            <person name="Arakawa K."/>
        </authorList>
    </citation>
    <scope>NUCLEOTIDE SEQUENCE [LARGE SCALE GENOMIC DNA]</scope>
</reference>